<evidence type="ECO:0000313" key="2">
    <source>
        <dbReference type="Proteomes" id="UP001239445"/>
    </source>
</evidence>
<dbReference type="AlphaFoldDB" id="A0AAJ0BBG4"/>
<name>A0AAJ0BBG4_9PEZI</name>
<keyword evidence="2" id="KW-1185">Reference proteome</keyword>
<organism evidence="1 2">
    <name type="scientific">Echria macrotheca</name>
    <dbReference type="NCBI Taxonomy" id="438768"/>
    <lineage>
        <taxon>Eukaryota</taxon>
        <taxon>Fungi</taxon>
        <taxon>Dikarya</taxon>
        <taxon>Ascomycota</taxon>
        <taxon>Pezizomycotina</taxon>
        <taxon>Sordariomycetes</taxon>
        <taxon>Sordariomycetidae</taxon>
        <taxon>Sordariales</taxon>
        <taxon>Schizotheciaceae</taxon>
        <taxon>Echria</taxon>
    </lineage>
</organism>
<reference evidence="1" key="1">
    <citation type="submission" date="2023-06" db="EMBL/GenBank/DDBJ databases">
        <title>Genome-scale phylogeny and comparative genomics of the fungal order Sordariales.</title>
        <authorList>
            <consortium name="Lawrence Berkeley National Laboratory"/>
            <person name="Hensen N."/>
            <person name="Bonometti L."/>
            <person name="Westerberg I."/>
            <person name="Brannstrom I.O."/>
            <person name="Guillou S."/>
            <person name="Cros-Aarteil S."/>
            <person name="Calhoun S."/>
            <person name="Haridas S."/>
            <person name="Kuo A."/>
            <person name="Mondo S."/>
            <person name="Pangilinan J."/>
            <person name="Riley R."/>
            <person name="Labutti K."/>
            <person name="Andreopoulos B."/>
            <person name="Lipzen A."/>
            <person name="Chen C."/>
            <person name="Yanf M."/>
            <person name="Daum C."/>
            <person name="Ng V."/>
            <person name="Clum A."/>
            <person name="Steindorff A."/>
            <person name="Ohm R."/>
            <person name="Martin F."/>
            <person name="Silar P."/>
            <person name="Natvig D."/>
            <person name="Lalanne C."/>
            <person name="Gautier V."/>
            <person name="Ament-Velasquez S.L."/>
            <person name="Kruys A."/>
            <person name="Hutchinson M.I."/>
            <person name="Powell A.J."/>
            <person name="Barry K."/>
            <person name="Miller A.N."/>
            <person name="Grigoriev I.V."/>
            <person name="Debuchy R."/>
            <person name="Gladieux P."/>
            <person name="Thoren M.H."/>
            <person name="Johannesson H."/>
        </authorList>
    </citation>
    <scope>NUCLEOTIDE SEQUENCE</scope>
    <source>
        <strain evidence="1">PSN4</strain>
    </source>
</reference>
<protein>
    <submittedName>
        <fullName evidence="1">Cryptococcal mannosyltransferase 1-domain-containing protein</fullName>
    </submittedName>
</protein>
<dbReference type="GO" id="GO:0016757">
    <property type="term" value="F:glycosyltransferase activity"/>
    <property type="evidence" value="ECO:0007669"/>
    <property type="project" value="UniProtKB-KW"/>
</dbReference>
<keyword evidence="1" id="KW-0328">Glycosyltransferase</keyword>
<dbReference type="Pfam" id="PF11735">
    <property type="entry name" value="CAP59_mtransfer"/>
    <property type="match status" value="1"/>
</dbReference>
<proteinExistence type="predicted"/>
<keyword evidence="1" id="KW-0808">Transferase</keyword>
<dbReference type="PANTHER" id="PTHR34144:SF5">
    <property type="entry name" value="ALPHA-1,3-MANNOSYLTRANSFERASE CMT1"/>
    <property type="match status" value="1"/>
</dbReference>
<evidence type="ECO:0000313" key="1">
    <source>
        <dbReference type="EMBL" id="KAK1752856.1"/>
    </source>
</evidence>
<dbReference type="EMBL" id="MU839838">
    <property type="protein sequence ID" value="KAK1752856.1"/>
    <property type="molecule type" value="Genomic_DNA"/>
</dbReference>
<dbReference type="InterPro" id="IPR021047">
    <property type="entry name" value="Mannosyltransferase_CMT1"/>
</dbReference>
<dbReference type="Proteomes" id="UP001239445">
    <property type="component" value="Unassembled WGS sequence"/>
</dbReference>
<gene>
    <name evidence="1" type="ORF">QBC47DRAFT_462589</name>
</gene>
<accession>A0AAJ0BBG4</accession>
<sequence>MFAITSAPGARRKIRIATAFLLAVLTLVVLGRDRIVLASSYVIPFGPGRNGTQPAVPTILSTEERETYLRVILDPSSTELPRLECPQPDLSRYEYLKPRNTSTIQYFFALDLRQCLPLLPRLIGSIIETIRFLGPEHCALSIVEGNSDDGTAEVLSGLRPALDALTTTYYFRSSSINPSTGDRIARLAELRNLAVQPLLTSPTLFSPSNTTVLFLNDVAICPEDTLELVHQRRRLGADMTCAMDWTYVGRDPTFYDVWIARGMNGDSFFDIPPDGNWNSAWNLFWNDAATQARYADHKPFQVFSCWNGAVAFTAEPIMSGKVAFRGPREDRGECMQGEPQLFCKDMWWHGYRRIAVVPSISLEYSDERGKQIKDAKGYTSRWVKEADADIEWQSDPPDTVKCIPKYENQYFEAWNKTQGEGLG</sequence>
<dbReference type="PANTHER" id="PTHR34144">
    <property type="entry name" value="CHROMOSOME 8, WHOLE GENOME SHOTGUN SEQUENCE"/>
    <property type="match status" value="1"/>
</dbReference>
<comment type="caution">
    <text evidence="1">The sequence shown here is derived from an EMBL/GenBank/DDBJ whole genome shotgun (WGS) entry which is preliminary data.</text>
</comment>